<evidence type="ECO:0000313" key="2">
    <source>
        <dbReference type="EMBL" id="GAH12804.1"/>
    </source>
</evidence>
<reference evidence="2" key="1">
    <citation type="journal article" date="2014" name="Front. Microbiol.">
        <title>High frequency of phylogenetically diverse reductive dehalogenase-homologous genes in deep subseafloor sedimentary metagenomes.</title>
        <authorList>
            <person name="Kawai M."/>
            <person name="Futagami T."/>
            <person name="Toyoda A."/>
            <person name="Takaki Y."/>
            <person name="Nishi S."/>
            <person name="Hori S."/>
            <person name="Arai W."/>
            <person name="Tsubouchi T."/>
            <person name="Morono Y."/>
            <person name="Uchiyama I."/>
            <person name="Ito T."/>
            <person name="Fujiyama A."/>
            <person name="Inagaki F."/>
            <person name="Takami H."/>
        </authorList>
    </citation>
    <scope>NUCLEOTIDE SEQUENCE</scope>
    <source>
        <strain evidence="2">Expedition CK06-06</strain>
    </source>
</reference>
<dbReference type="AlphaFoldDB" id="X1E6I9"/>
<accession>X1E6I9</accession>
<feature type="non-terminal residue" evidence="2">
    <location>
        <position position="137"/>
    </location>
</feature>
<feature type="domain" description="Bacterial repeat" evidence="1">
    <location>
        <begin position="17"/>
        <end position="85"/>
    </location>
</feature>
<dbReference type="EMBL" id="BART01037967">
    <property type="protein sequence ID" value="GAH12804.1"/>
    <property type="molecule type" value="Genomic_DNA"/>
</dbReference>
<evidence type="ECO:0000259" key="1">
    <source>
        <dbReference type="Pfam" id="PF18998"/>
    </source>
</evidence>
<protein>
    <recommendedName>
        <fullName evidence="1">Bacterial repeat domain-containing protein</fullName>
    </recommendedName>
</protein>
<comment type="caution">
    <text evidence="2">The sequence shown here is derived from an EMBL/GenBank/DDBJ whole genome shotgun (WGS) entry which is preliminary data.</text>
</comment>
<sequence length="137" mass="15042">MTGDKEVTATFTKEHYVLNIAIIGSGSVIKDPDQETYAYGTSVNLTAVPDTCSKFINWSGDLSGNENPETINMTGDKDVTATFLRDTTPPYTEIILDGTMGDNNWYVSVVTVTLNATDEGSGVESTWYRVDSGYWKF</sequence>
<name>X1E6I9_9ZZZZ</name>
<dbReference type="InterPro" id="IPR044060">
    <property type="entry name" value="Bacterial_rp_domain"/>
</dbReference>
<proteinExistence type="predicted"/>
<dbReference type="Pfam" id="PF18998">
    <property type="entry name" value="Flg_new_2"/>
    <property type="match status" value="1"/>
</dbReference>
<organism evidence="2">
    <name type="scientific">marine sediment metagenome</name>
    <dbReference type="NCBI Taxonomy" id="412755"/>
    <lineage>
        <taxon>unclassified sequences</taxon>
        <taxon>metagenomes</taxon>
        <taxon>ecological metagenomes</taxon>
    </lineage>
</organism>
<gene>
    <name evidence="2" type="ORF">S01H4_63232</name>
</gene>